<proteinExistence type="predicted"/>
<accession>G2TRI9</accession>
<protein>
    <submittedName>
        <fullName evidence="1">Uncharacterized protein</fullName>
    </submittedName>
</protein>
<gene>
    <name evidence="1" type="ORF">Bcoa_1047</name>
</gene>
<reference evidence="1 2" key="1">
    <citation type="journal article" date="2011" name="Stand. Genomic Sci.">
        <title>Complete Genome Sequence of a thermotolerant sporogenic lactic acid bacterium, Bacillus coagulans strain 36D1.</title>
        <authorList>
            <person name="Rhee M.S."/>
            <person name="Moritz B.E."/>
            <person name="Xie G."/>
            <person name="Glavina Del Rio T."/>
            <person name="Dalin E."/>
            <person name="Tice H."/>
            <person name="Bruce D."/>
            <person name="Goodwin L."/>
            <person name="Chertkov O."/>
            <person name="Brettin T."/>
            <person name="Han C."/>
            <person name="Detter C."/>
            <person name="Pitluck S."/>
            <person name="Land M.L."/>
            <person name="Patel M."/>
            <person name="Ou M."/>
            <person name="Harbrucker R."/>
            <person name="Ingram L.O."/>
            <person name="Shanmugam K.T."/>
        </authorList>
    </citation>
    <scope>NUCLEOTIDE SEQUENCE [LARGE SCALE GENOMIC DNA]</scope>
    <source>
        <strain evidence="1 2">36D1</strain>
    </source>
</reference>
<organism evidence="1 2">
    <name type="scientific">Heyndrickxia coagulans 36D1</name>
    <dbReference type="NCBI Taxonomy" id="345219"/>
    <lineage>
        <taxon>Bacteria</taxon>
        <taxon>Bacillati</taxon>
        <taxon>Bacillota</taxon>
        <taxon>Bacilli</taxon>
        <taxon>Bacillales</taxon>
        <taxon>Bacillaceae</taxon>
        <taxon>Heyndrickxia</taxon>
    </lineage>
</organism>
<evidence type="ECO:0000313" key="2">
    <source>
        <dbReference type="Proteomes" id="UP000009283"/>
    </source>
</evidence>
<dbReference type="AlphaFoldDB" id="G2TRI9"/>
<dbReference type="KEGG" id="bag:Bcoa_1047"/>
<dbReference type="Proteomes" id="UP000009283">
    <property type="component" value="Chromosome"/>
</dbReference>
<dbReference type="HOGENOM" id="CLU_2646843_0_0_9"/>
<dbReference type="EMBL" id="CP003056">
    <property type="protein sequence ID" value="AEP00265.1"/>
    <property type="molecule type" value="Genomic_DNA"/>
</dbReference>
<name>G2TRI9_HEYCO</name>
<sequence>MSRDLKHTLPDASRVLKPQMNAGSSRVFSPFEPGMLFSRFQKTSPIYTSAVLRPGERPPVLHQRIRGHSLHQQSYS</sequence>
<evidence type="ECO:0000313" key="1">
    <source>
        <dbReference type="EMBL" id="AEP00265.1"/>
    </source>
</evidence>